<evidence type="ECO:0000313" key="3">
    <source>
        <dbReference type="EMBL" id="OHA13096.1"/>
    </source>
</evidence>
<sequence>MNDSSIITKKIFRKLLADNYDLGKILKIEFLKTSGNFSYIVSSEKGKYILRLSSSKEPRKRSKDEILAEVDLLQFLIKKDFPVLKPVLKINGEVLLSYKNQNGYLRHFCGADFILNPNSRQIKKFGELLGKFHKAVKNFKTRHKRSHRWGLEETRKNFIFAKRIILKSKFSDKKKFIYELAGELRNLSFSKNLPKGMIHEDLGKRHILWQKNRICAILDFDRSYEGYFILDLGQAARGWCFVKDWREWSQKNFEILVRAYQAQRRLNKIERQCLFNAIKFALLERSLSFALRGAELNKKDDWDFANYSIFNLVGQLENNKEKINTFLKT</sequence>
<dbReference type="InterPro" id="IPR002575">
    <property type="entry name" value="Aminoglycoside_PTrfase"/>
</dbReference>
<comment type="similarity">
    <text evidence="1">Belongs to the pseudomonas-type ThrB family.</text>
</comment>
<reference evidence="3 4" key="1">
    <citation type="journal article" date="2016" name="Nat. Commun.">
        <title>Thousands of microbial genomes shed light on interconnected biogeochemical processes in an aquifer system.</title>
        <authorList>
            <person name="Anantharaman K."/>
            <person name="Brown C.T."/>
            <person name="Hug L.A."/>
            <person name="Sharon I."/>
            <person name="Castelle C.J."/>
            <person name="Probst A.J."/>
            <person name="Thomas B.C."/>
            <person name="Singh A."/>
            <person name="Wilkins M.J."/>
            <person name="Karaoz U."/>
            <person name="Brodie E.L."/>
            <person name="Williams K.H."/>
            <person name="Hubbard S.S."/>
            <person name="Banfield J.F."/>
        </authorList>
    </citation>
    <scope>NUCLEOTIDE SEQUENCE [LARGE SCALE GENOMIC DNA]</scope>
</reference>
<accession>A0A1G2LNB5</accession>
<dbReference type="InterPro" id="IPR050249">
    <property type="entry name" value="Pseudomonas-type_ThrB"/>
</dbReference>
<name>A0A1G2LNB5_9BACT</name>
<dbReference type="PANTHER" id="PTHR21064">
    <property type="entry name" value="AMINOGLYCOSIDE PHOSPHOTRANSFERASE DOMAIN-CONTAINING PROTEIN-RELATED"/>
    <property type="match status" value="1"/>
</dbReference>
<dbReference type="Gene3D" id="3.30.200.20">
    <property type="entry name" value="Phosphorylase Kinase, domain 1"/>
    <property type="match status" value="1"/>
</dbReference>
<dbReference type="GO" id="GO:0019202">
    <property type="term" value="F:amino acid kinase activity"/>
    <property type="evidence" value="ECO:0007669"/>
    <property type="project" value="TreeGrafter"/>
</dbReference>
<dbReference type="InterPro" id="IPR011009">
    <property type="entry name" value="Kinase-like_dom_sf"/>
</dbReference>
<dbReference type="Proteomes" id="UP000178302">
    <property type="component" value="Unassembled WGS sequence"/>
</dbReference>
<gene>
    <name evidence="3" type="ORF">A2909_01335</name>
</gene>
<evidence type="ECO:0000259" key="2">
    <source>
        <dbReference type="Pfam" id="PF01636"/>
    </source>
</evidence>
<dbReference type="AlphaFoldDB" id="A0A1G2LNB5"/>
<dbReference type="SUPFAM" id="SSF56112">
    <property type="entry name" value="Protein kinase-like (PK-like)"/>
    <property type="match status" value="1"/>
</dbReference>
<dbReference type="Pfam" id="PF01636">
    <property type="entry name" value="APH"/>
    <property type="match status" value="1"/>
</dbReference>
<dbReference type="EMBL" id="MHQZ01000042">
    <property type="protein sequence ID" value="OHA13096.1"/>
    <property type="molecule type" value="Genomic_DNA"/>
</dbReference>
<evidence type="ECO:0000313" key="4">
    <source>
        <dbReference type="Proteomes" id="UP000178302"/>
    </source>
</evidence>
<proteinExistence type="inferred from homology"/>
<protein>
    <recommendedName>
        <fullName evidence="2">Aminoglycoside phosphotransferase domain-containing protein</fullName>
    </recommendedName>
</protein>
<comment type="caution">
    <text evidence="3">The sequence shown here is derived from an EMBL/GenBank/DDBJ whole genome shotgun (WGS) entry which is preliminary data.</text>
</comment>
<evidence type="ECO:0000256" key="1">
    <source>
        <dbReference type="ARBA" id="ARBA00038240"/>
    </source>
</evidence>
<dbReference type="Gene3D" id="3.90.1200.10">
    <property type="match status" value="1"/>
</dbReference>
<feature type="domain" description="Aminoglycoside phosphotransferase" evidence="2">
    <location>
        <begin position="38"/>
        <end position="241"/>
    </location>
</feature>
<dbReference type="PANTHER" id="PTHR21064:SF6">
    <property type="entry name" value="AMINOGLYCOSIDE PHOSPHOTRANSFERASE DOMAIN-CONTAINING PROTEIN"/>
    <property type="match status" value="1"/>
</dbReference>
<organism evidence="3 4">
    <name type="scientific">Candidatus Tagabacteria bacterium RIFCSPLOWO2_01_FULL_39_11</name>
    <dbReference type="NCBI Taxonomy" id="1802295"/>
    <lineage>
        <taxon>Bacteria</taxon>
        <taxon>Candidatus Tagaibacteriota</taxon>
    </lineage>
</organism>